<evidence type="ECO:0000256" key="1">
    <source>
        <dbReference type="SAM" id="Coils"/>
    </source>
</evidence>
<proteinExistence type="predicted"/>
<feature type="compositionally biased region" description="Basic residues" evidence="2">
    <location>
        <begin position="126"/>
        <end position="136"/>
    </location>
</feature>
<organism evidence="3">
    <name type="scientific">Tanacetum cinerariifolium</name>
    <name type="common">Dalmatian daisy</name>
    <name type="synonym">Chrysanthemum cinerariifolium</name>
    <dbReference type="NCBI Taxonomy" id="118510"/>
    <lineage>
        <taxon>Eukaryota</taxon>
        <taxon>Viridiplantae</taxon>
        <taxon>Streptophyta</taxon>
        <taxon>Embryophyta</taxon>
        <taxon>Tracheophyta</taxon>
        <taxon>Spermatophyta</taxon>
        <taxon>Magnoliopsida</taxon>
        <taxon>eudicotyledons</taxon>
        <taxon>Gunneridae</taxon>
        <taxon>Pentapetalae</taxon>
        <taxon>asterids</taxon>
        <taxon>campanulids</taxon>
        <taxon>Asterales</taxon>
        <taxon>Asteraceae</taxon>
        <taxon>Asteroideae</taxon>
        <taxon>Anthemideae</taxon>
        <taxon>Anthemidinae</taxon>
        <taxon>Tanacetum</taxon>
    </lineage>
</organism>
<gene>
    <name evidence="3" type="ORF">Tci_651685</name>
</gene>
<comment type="caution">
    <text evidence="3">The sequence shown here is derived from an EMBL/GenBank/DDBJ whole genome shotgun (WGS) entry which is preliminary data.</text>
</comment>
<dbReference type="EMBL" id="BKCJ010489729">
    <property type="protein sequence ID" value="GFA79713.1"/>
    <property type="molecule type" value="Genomic_DNA"/>
</dbReference>
<sequence>MKDIAIKELRRKLEVAKKEKDVIQLTIEKLKNASKGLNKLIECQIVGSYKKGLVYESNNAVPSPYTRNFMPPKPDLSYTCLDEFAVKPVVENDEEKNVTQPKIVKKTVRPSIVKKKFVKPRQQEKHVRKTVKKVKHNRENPHRPRGNQRN</sequence>
<reference evidence="3" key="1">
    <citation type="journal article" date="2019" name="Sci. Rep.">
        <title>Draft genome of Tanacetum cinerariifolium, the natural source of mosquito coil.</title>
        <authorList>
            <person name="Yamashiro T."/>
            <person name="Shiraishi A."/>
            <person name="Satake H."/>
            <person name="Nakayama K."/>
        </authorList>
    </citation>
    <scope>NUCLEOTIDE SEQUENCE</scope>
</reference>
<dbReference type="AlphaFoldDB" id="A0A699KBQ6"/>
<feature type="coiled-coil region" evidence="1">
    <location>
        <begin position="6"/>
        <end position="33"/>
    </location>
</feature>
<accession>A0A699KBQ6</accession>
<evidence type="ECO:0000313" key="3">
    <source>
        <dbReference type="EMBL" id="GFA79713.1"/>
    </source>
</evidence>
<keyword evidence="1" id="KW-0175">Coiled coil</keyword>
<evidence type="ECO:0000256" key="2">
    <source>
        <dbReference type="SAM" id="MobiDB-lite"/>
    </source>
</evidence>
<protein>
    <submittedName>
        <fullName evidence="3">Uncharacterized protein</fullName>
    </submittedName>
</protein>
<feature type="region of interest" description="Disordered" evidence="2">
    <location>
        <begin position="118"/>
        <end position="150"/>
    </location>
</feature>
<name>A0A699KBQ6_TANCI</name>